<dbReference type="PANTHER" id="PTHR23150">
    <property type="entry name" value="SULFATASE MODIFYING FACTOR 1, 2"/>
    <property type="match status" value="1"/>
</dbReference>
<dbReference type="Gene3D" id="3.40.50.300">
    <property type="entry name" value="P-loop containing nucleotide triphosphate hydrolases"/>
    <property type="match status" value="1"/>
</dbReference>
<protein>
    <submittedName>
        <fullName evidence="6">Uncharacterized protein</fullName>
    </submittedName>
</protein>
<feature type="coiled-coil region" evidence="1">
    <location>
        <begin position="397"/>
        <end position="434"/>
    </location>
</feature>
<evidence type="ECO:0000259" key="5">
    <source>
        <dbReference type="Pfam" id="PF20703"/>
    </source>
</evidence>
<dbReference type="InterPro" id="IPR027417">
    <property type="entry name" value="P-loop_NTPase"/>
</dbReference>
<gene>
    <name evidence="6" type="ORF">CRP01_15995</name>
</gene>
<dbReference type="SUPFAM" id="SSF52540">
    <property type="entry name" value="P-loop containing nucleoside triphosphate hydrolases"/>
    <property type="match status" value="1"/>
</dbReference>
<feature type="domain" description="Novel STAND NTPase 1" evidence="5">
    <location>
        <begin position="5"/>
        <end position="431"/>
    </location>
</feature>
<dbReference type="Gene3D" id="3.90.1580.10">
    <property type="entry name" value="paralog of FGE (formylglycine-generating enzyme)"/>
    <property type="match status" value="1"/>
</dbReference>
<comment type="caution">
    <text evidence="6">The sequence shown here is derived from an EMBL/GenBank/DDBJ whole genome shotgun (WGS) entry which is preliminary data.</text>
</comment>
<feature type="compositionally biased region" description="Basic and acidic residues" evidence="2">
    <location>
        <begin position="476"/>
        <end position="491"/>
    </location>
</feature>
<evidence type="ECO:0000259" key="4">
    <source>
        <dbReference type="Pfam" id="PF03781"/>
    </source>
</evidence>
<dbReference type="InterPro" id="IPR016187">
    <property type="entry name" value="CTDL_fold"/>
</dbReference>
<keyword evidence="3" id="KW-1133">Transmembrane helix</keyword>
<reference evidence="6 7" key="1">
    <citation type="submission" date="2017-10" db="EMBL/GenBank/DDBJ databases">
        <title>The draft genome sequence of Lewinella nigricans NBRC 102662.</title>
        <authorList>
            <person name="Wang K."/>
        </authorList>
    </citation>
    <scope>NUCLEOTIDE SEQUENCE [LARGE SCALE GENOMIC DNA]</scope>
    <source>
        <strain evidence="6 7">NBRC 102662</strain>
    </source>
</reference>
<sequence length="909" mass="104142">MKNRYPGARPFTTDQQNIFFGRREDIILLTRFIELEQLVVIYGKSGLGKSSLINAGLMPMLSASSIYQPLIIRFGAWTERSVVSPNEVVSRFLRENRSNNTILDKIIPIEGSLWYHAKSRMLNVTAEQLVLFFDQFEELFSYPEPQVQDFQKQMAELLRARLPQRYEQMLEVMALQDNKLLTEEEELRILKPLRIKAVIAIRSDRMHLLDRLSSYLPAILRNNYELRALSPESAREAILLPAAELGDFISPPFSYTELAMNQILNFLKDDVGRVEGIQLQILCQAFEEKVSREFLNELDIQDIGNLKQIIAHYYHDKIASVGSKFEQLAARRLIEEGLVLEEEQQRLTLHEGQITALFRVPPGLLQKLVDSHLLRMEPAPRGGYTYELSHDTLVNPVLESKQKRRDEEKRVAEAKALKAQMQRLEEEERKRRSAWLFATFAGTLALLALAALLWALRQKKNAEVAEEKALISQTESDQRREEAEKEKERADGLSITATLQRDSARQASKRASQEKRRADRQALRAQLALIDVKRTSSLIVDNLIEDAVAEIFRLDYETALEKLYDATKMHVREKSADITDQLLEMAYVFAESGKFDRAWNILDSTLNLSESHSLSSLSGIDTLNWFRNQINRFKPERFAELERRYYPQMVKVKGGIFCLGLLDGDCDTSKYSLVTVNDFLIARTETTAWQFSLFVEATGYQMEKPTWGKSGNNPVVNVSWYDAVAYANWLSKQRSLKTIYGLDSIPQDPNDLNKEEIDWNLLPNWSANGFRLPTEIEWEYASRGGIMQDSFKYSGSDSLGLVGWYNGNSDNVFGVYRTHPVGEKLPNSLGIFDMSGNVLEWCWGWSEAYPTGEINAFVNLESGLYRILRGGSWGDDNYFCGVLTRSGDVPDLRRDAYGFRVSQSLRYSN</sequence>
<organism evidence="6 7">
    <name type="scientific">Flavilitoribacter nigricans (strain ATCC 23147 / DSM 23189 / NBRC 102662 / NCIMB 1420 / SS-2)</name>
    <name type="common">Lewinella nigricans</name>
    <dbReference type="NCBI Taxonomy" id="1122177"/>
    <lineage>
        <taxon>Bacteria</taxon>
        <taxon>Pseudomonadati</taxon>
        <taxon>Bacteroidota</taxon>
        <taxon>Saprospiria</taxon>
        <taxon>Saprospirales</taxon>
        <taxon>Lewinellaceae</taxon>
        <taxon>Flavilitoribacter</taxon>
    </lineage>
</organism>
<dbReference type="Pfam" id="PF03781">
    <property type="entry name" value="FGE-sulfatase"/>
    <property type="match status" value="1"/>
</dbReference>
<dbReference type="OrthoDB" id="1090410at2"/>
<name>A0A2D0NAT2_FLAN2</name>
<dbReference type="GO" id="GO:0120147">
    <property type="term" value="F:formylglycine-generating oxidase activity"/>
    <property type="evidence" value="ECO:0007669"/>
    <property type="project" value="TreeGrafter"/>
</dbReference>
<evidence type="ECO:0000256" key="3">
    <source>
        <dbReference type="SAM" id="Phobius"/>
    </source>
</evidence>
<dbReference type="Pfam" id="PF20703">
    <property type="entry name" value="nSTAND1"/>
    <property type="match status" value="1"/>
</dbReference>
<accession>A0A2D0NAT2</accession>
<dbReference type="Proteomes" id="UP000223913">
    <property type="component" value="Unassembled WGS sequence"/>
</dbReference>
<proteinExistence type="predicted"/>
<keyword evidence="7" id="KW-1185">Reference proteome</keyword>
<feature type="domain" description="Sulfatase-modifying factor enzyme-like" evidence="4">
    <location>
        <begin position="647"/>
        <end position="901"/>
    </location>
</feature>
<dbReference type="InterPro" id="IPR005532">
    <property type="entry name" value="SUMF_dom"/>
</dbReference>
<evidence type="ECO:0000313" key="7">
    <source>
        <dbReference type="Proteomes" id="UP000223913"/>
    </source>
</evidence>
<feature type="region of interest" description="Disordered" evidence="2">
    <location>
        <begin position="469"/>
        <end position="495"/>
    </location>
</feature>
<dbReference type="RefSeq" id="WP_099151072.1">
    <property type="nucleotide sequence ID" value="NZ_PDUD01000021.1"/>
</dbReference>
<dbReference type="EMBL" id="PDUD01000021">
    <property type="protein sequence ID" value="PHN05496.1"/>
    <property type="molecule type" value="Genomic_DNA"/>
</dbReference>
<dbReference type="PANTHER" id="PTHR23150:SF19">
    <property type="entry name" value="FORMYLGLYCINE-GENERATING ENZYME"/>
    <property type="match status" value="1"/>
</dbReference>
<dbReference type="AlphaFoldDB" id="A0A2D0NAT2"/>
<evidence type="ECO:0000256" key="2">
    <source>
        <dbReference type="SAM" id="MobiDB-lite"/>
    </source>
</evidence>
<evidence type="ECO:0000313" key="6">
    <source>
        <dbReference type="EMBL" id="PHN05496.1"/>
    </source>
</evidence>
<keyword evidence="1" id="KW-0175">Coiled coil</keyword>
<dbReference type="InterPro" id="IPR042095">
    <property type="entry name" value="SUMF_sf"/>
</dbReference>
<dbReference type="SUPFAM" id="SSF56436">
    <property type="entry name" value="C-type lectin-like"/>
    <property type="match status" value="1"/>
</dbReference>
<keyword evidence="3" id="KW-0812">Transmembrane</keyword>
<keyword evidence="3" id="KW-0472">Membrane</keyword>
<evidence type="ECO:0000256" key="1">
    <source>
        <dbReference type="SAM" id="Coils"/>
    </source>
</evidence>
<feature type="transmembrane region" description="Helical" evidence="3">
    <location>
        <begin position="434"/>
        <end position="456"/>
    </location>
</feature>
<dbReference type="InterPro" id="IPR049052">
    <property type="entry name" value="nSTAND1"/>
</dbReference>
<dbReference type="InterPro" id="IPR051043">
    <property type="entry name" value="Sulfatase_Mod_Factor_Kinase"/>
</dbReference>